<reference evidence="3" key="1">
    <citation type="submission" date="2021-05" db="EMBL/GenBank/DDBJ databases">
        <authorList>
            <person name="Alioto T."/>
            <person name="Alioto T."/>
            <person name="Gomez Garrido J."/>
        </authorList>
    </citation>
    <scope>NUCLEOTIDE SEQUENCE</scope>
</reference>
<evidence type="ECO:0000259" key="2">
    <source>
        <dbReference type="PROSITE" id="PS50835"/>
    </source>
</evidence>
<feature type="transmembrane region" description="Helical" evidence="1">
    <location>
        <begin position="12"/>
        <end position="30"/>
    </location>
</feature>
<dbReference type="InterPro" id="IPR003598">
    <property type="entry name" value="Ig_sub2"/>
</dbReference>
<feature type="domain" description="Ig-like" evidence="2">
    <location>
        <begin position="55"/>
        <end position="142"/>
    </location>
</feature>
<organism evidence="3">
    <name type="scientific">Cacopsylla melanoneura</name>
    <dbReference type="NCBI Taxonomy" id="428564"/>
    <lineage>
        <taxon>Eukaryota</taxon>
        <taxon>Metazoa</taxon>
        <taxon>Ecdysozoa</taxon>
        <taxon>Arthropoda</taxon>
        <taxon>Hexapoda</taxon>
        <taxon>Insecta</taxon>
        <taxon>Pterygota</taxon>
        <taxon>Neoptera</taxon>
        <taxon>Paraneoptera</taxon>
        <taxon>Hemiptera</taxon>
        <taxon>Sternorrhyncha</taxon>
        <taxon>Psylloidea</taxon>
        <taxon>Psyllidae</taxon>
        <taxon>Psyllinae</taxon>
        <taxon>Cacopsylla</taxon>
    </lineage>
</organism>
<dbReference type="InterPro" id="IPR037448">
    <property type="entry name" value="Zig-8"/>
</dbReference>
<dbReference type="InterPro" id="IPR003599">
    <property type="entry name" value="Ig_sub"/>
</dbReference>
<dbReference type="GO" id="GO:0032589">
    <property type="term" value="C:neuron projection membrane"/>
    <property type="evidence" value="ECO:0007669"/>
    <property type="project" value="TreeGrafter"/>
</dbReference>
<accession>A0A8D8XUG9</accession>
<dbReference type="EMBL" id="HBUF01053166">
    <property type="protein sequence ID" value="CAG6622704.1"/>
    <property type="molecule type" value="Transcribed_RNA"/>
</dbReference>
<dbReference type="PANTHER" id="PTHR23279:SF37">
    <property type="entry name" value="DEFECTIVE PROBOSCIS EXTENSION RESPONSE 13, ISOFORM B"/>
    <property type="match status" value="1"/>
</dbReference>
<protein>
    <recommendedName>
        <fullName evidence="2">Ig-like domain-containing protein</fullName>
    </recommendedName>
</protein>
<dbReference type="Gene3D" id="2.60.40.10">
    <property type="entry name" value="Immunoglobulins"/>
    <property type="match status" value="2"/>
</dbReference>
<dbReference type="AlphaFoldDB" id="A0A8D8XUG9"/>
<dbReference type="Pfam" id="PF13927">
    <property type="entry name" value="Ig_3"/>
    <property type="match status" value="2"/>
</dbReference>
<name>A0A8D8XUG9_9HEMI</name>
<evidence type="ECO:0000256" key="1">
    <source>
        <dbReference type="SAM" id="Phobius"/>
    </source>
</evidence>
<dbReference type="PROSITE" id="PS50835">
    <property type="entry name" value="IG_LIKE"/>
    <property type="match status" value="2"/>
</dbReference>
<dbReference type="EMBL" id="HBUF01344368">
    <property type="protein sequence ID" value="CAG6707659.1"/>
    <property type="molecule type" value="Transcribed_RNA"/>
</dbReference>
<dbReference type="CDD" id="cd00096">
    <property type="entry name" value="Ig"/>
    <property type="match status" value="1"/>
</dbReference>
<sequence length="291" mass="32338">MITTIRMTSPRAWLGILIGVVFAIHKVTLLETVTDLPSLNGNELDELTLAPPSPPQFKTENSSVVMAQTGSTAFIPCLVTNLGEGTVSWIRRKDYHLLTVGPTTYTGDQRFQALHVKQENWMLQIKYVLKRDAGVYECQVSSHPPMSLFLELRVVEARAEITGSGEKYFKLGSILQLSCVILQSPDRPSYIFWYHNNRMINYDQDRGVNVTSDLEGKASVLYIPSATRDHTGNYSCVASNAEPANTYVHILNGENPAAMQHGGHGLSWLQCPPTTKLMILCVIISTILTRT</sequence>
<evidence type="ECO:0000313" key="3">
    <source>
        <dbReference type="EMBL" id="CAG6707659.1"/>
    </source>
</evidence>
<dbReference type="GO" id="GO:0050808">
    <property type="term" value="P:synapse organization"/>
    <property type="evidence" value="ECO:0007669"/>
    <property type="project" value="TreeGrafter"/>
</dbReference>
<dbReference type="SMART" id="SM00409">
    <property type="entry name" value="IG"/>
    <property type="match status" value="2"/>
</dbReference>
<dbReference type="SUPFAM" id="SSF48726">
    <property type="entry name" value="Immunoglobulin"/>
    <property type="match status" value="2"/>
</dbReference>
<dbReference type="PANTHER" id="PTHR23279">
    <property type="entry name" value="DEFECTIVE PROBOSCIS EXTENSION RESPONSE DPR -RELATED"/>
    <property type="match status" value="1"/>
</dbReference>
<dbReference type="EMBL" id="HBUF01186252">
    <property type="protein sequence ID" value="CAG6656814.1"/>
    <property type="molecule type" value="Transcribed_RNA"/>
</dbReference>
<dbReference type="FunFam" id="2.60.40.10:FF:000129">
    <property type="entry name" value="CLUMA_CG018772, isoform A"/>
    <property type="match status" value="1"/>
</dbReference>
<dbReference type="InterPro" id="IPR013783">
    <property type="entry name" value="Ig-like_fold"/>
</dbReference>
<proteinExistence type="predicted"/>
<feature type="domain" description="Ig-like" evidence="2">
    <location>
        <begin position="144"/>
        <end position="252"/>
    </location>
</feature>
<keyword evidence="1" id="KW-0812">Transmembrane</keyword>
<keyword evidence="1" id="KW-1133">Transmembrane helix</keyword>
<dbReference type="InterPro" id="IPR036179">
    <property type="entry name" value="Ig-like_dom_sf"/>
</dbReference>
<dbReference type="SMART" id="SM00408">
    <property type="entry name" value="IGc2"/>
    <property type="match status" value="2"/>
</dbReference>
<dbReference type="InterPro" id="IPR007110">
    <property type="entry name" value="Ig-like_dom"/>
</dbReference>
<keyword evidence="1" id="KW-0472">Membrane</keyword>